<dbReference type="Proteomes" id="UP001518990">
    <property type="component" value="Unassembled WGS sequence"/>
</dbReference>
<gene>
    <name evidence="1" type="ORF">IAI60_18050</name>
</gene>
<accession>A0ABS3KGE1</accession>
<evidence type="ECO:0000313" key="2">
    <source>
        <dbReference type="Proteomes" id="UP001518990"/>
    </source>
</evidence>
<proteinExistence type="predicted"/>
<name>A0ABS3KGE1_9PROT</name>
<protein>
    <submittedName>
        <fullName evidence="1">Uncharacterized protein</fullName>
    </submittedName>
</protein>
<evidence type="ECO:0000313" key="1">
    <source>
        <dbReference type="EMBL" id="MBO1076519.1"/>
    </source>
</evidence>
<comment type="caution">
    <text evidence="1">The sequence shown here is derived from an EMBL/GenBank/DDBJ whole genome shotgun (WGS) entry which is preliminary data.</text>
</comment>
<sequence length="106" mass="11580">MRFSLRKLLLRNAMVRLPDEAAGSEVLSITSGPKAVEQWLRAFNAADAHRQRMLGGRIPGQLLKERLRIQRKLARPGTPEGRAGSKDIAHACLIAEGAKAVSQPDS</sequence>
<organism evidence="1 2">
    <name type="scientific">Roseomonas marmotae</name>
    <dbReference type="NCBI Taxonomy" id="2768161"/>
    <lineage>
        <taxon>Bacteria</taxon>
        <taxon>Pseudomonadati</taxon>
        <taxon>Pseudomonadota</taxon>
        <taxon>Alphaproteobacteria</taxon>
        <taxon>Acetobacterales</taxon>
        <taxon>Roseomonadaceae</taxon>
        <taxon>Roseomonas</taxon>
    </lineage>
</organism>
<dbReference type="RefSeq" id="WP_207449605.1">
    <property type="nucleotide sequence ID" value="NZ_CP061095.1"/>
</dbReference>
<reference evidence="1 2" key="1">
    <citation type="submission" date="2020-09" db="EMBL/GenBank/DDBJ databases">
        <title>Roseomonas.</title>
        <authorList>
            <person name="Zhu W."/>
        </authorList>
    </citation>
    <scope>NUCLEOTIDE SEQUENCE [LARGE SCALE GENOMIC DNA]</scope>
    <source>
        <strain evidence="1 2">1311</strain>
    </source>
</reference>
<dbReference type="EMBL" id="JACTNF010000023">
    <property type="protein sequence ID" value="MBO1076519.1"/>
    <property type="molecule type" value="Genomic_DNA"/>
</dbReference>
<keyword evidence="2" id="KW-1185">Reference proteome</keyword>